<feature type="compositionally biased region" description="Basic and acidic residues" evidence="10">
    <location>
        <begin position="232"/>
        <end position="243"/>
    </location>
</feature>
<feature type="region of interest" description="Disordered" evidence="10">
    <location>
        <begin position="105"/>
        <end position="162"/>
    </location>
</feature>
<dbReference type="PANTHER" id="PTHR48092">
    <property type="entry name" value="KNIRPS-RELATED PROTEIN-RELATED"/>
    <property type="match status" value="1"/>
</dbReference>
<keyword evidence="5" id="KW-0805">Transcription regulation</keyword>
<protein>
    <recommendedName>
        <fullName evidence="11">Nuclear receptor domain-containing protein</fullName>
    </recommendedName>
</protein>
<sequence length="588" mass="63117">MVFNLMNQTCKVCGEPAAGFHFGAFTCEGCKSFFGRSYNNISTISECKNEGKCIIDKKNRTTCKACRLRKCYNVGMSKGGSRYGRRSNWFKIHCLLQEHEQAAAAAGKAPPSAGGVTVGGGPSASSPVGSPHTPGFGDMAAHLHHHHQQQQHQQQQQQQVQRHPHMPLLGYPSYLPDPAAALPFFSMMGGVAPHQSPFQLPPHLLFPGYHASAAAAAASAADAAYRQEMYKHRQSVDSVESQHRFSPASQTMPPVQPSPSARQSPIDVCLEEDVQSVHSHQSSASLLHPIAIRATPTSSPLSFAAKMQSLSPVSVCSIGGETTSAAPVHPSSTVTSTAQEGPMDLSMKTSRSSVHSFNDSGSEDHELEVAPRRKFYQLEAECLTTTSSSSSSHSAHTAAHAEVKRQKLAGAEATHFGGFAVAHNAASAMRGIFVASTTVAPSIRSTTTHAEVKRQKLGGAEALSCVSKYTAKNSNFGIPLQVFQMIPLLFEAHACPVNLQVKHTHANDKAEVAPPPSSSSSSSCPVPSAQCPVIMMKTRKRIINDPRLFDFNSNSVSISISQLHQHQHQHQGLHQHLISHISLGCVMM</sequence>
<dbReference type="GO" id="GO:0008270">
    <property type="term" value="F:zinc ion binding"/>
    <property type="evidence" value="ECO:0007669"/>
    <property type="project" value="UniProtKB-KW"/>
</dbReference>
<dbReference type="PROSITE" id="PS51030">
    <property type="entry name" value="NUCLEAR_REC_DBD_2"/>
    <property type="match status" value="1"/>
</dbReference>
<dbReference type="GO" id="GO:0005634">
    <property type="term" value="C:nucleus"/>
    <property type="evidence" value="ECO:0007669"/>
    <property type="project" value="UniProtKB-SubCell"/>
</dbReference>
<evidence type="ECO:0000256" key="8">
    <source>
        <dbReference type="ARBA" id="ARBA00023170"/>
    </source>
</evidence>
<dbReference type="InterPro" id="IPR001628">
    <property type="entry name" value="Znf_hrmn_rcpt"/>
</dbReference>
<dbReference type="InterPro" id="IPR050200">
    <property type="entry name" value="Nuclear_hormone_rcpt_NR3"/>
</dbReference>
<comment type="caution">
    <text evidence="12">The sequence shown here is derived from an EMBL/GenBank/DDBJ whole genome shotgun (WGS) entry which is preliminary data.</text>
</comment>
<dbReference type="GO" id="GO:0043565">
    <property type="term" value="F:sequence-specific DNA binding"/>
    <property type="evidence" value="ECO:0007669"/>
    <property type="project" value="InterPro"/>
</dbReference>
<evidence type="ECO:0000256" key="9">
    <source>
        <dbReference type="ARBA" id="ARBA00023242"/>
    </source>
</evidence>
<dbReference type="Proteomes" id="UP001059596">
    <property type="component" value="Unassembled WGS sequence"/>
</dbReference>
<dbReference type="InterPro" id="IPR013088">
    <property type="entry name" value="Znf_NHR/GATA"/>
</dbReference>
<dbReference type="PRINTS" id="PR00047">
    <property type="entry name" value="STROIDFINGER"/>
</dbReference>
<evidence type="ECO:0000256" key="5">
    <source>
        <dbReference type="ARBA" id="ARBA00023015"/>
    </source>
</evidence>
<feature type="region of interest" description="Disordered" evidence="10">
    <location>
        <begin position="322"/>
        <end position="341"/>
    </location>
</feature>
<feature type="compositionally biased region" description="Low complexity" evidence="10">
    <location>
        <begin position="150"/>
        <end position="161"/>
    </location>
</feature>
<keyword evidence="3" id="KW-0863">Zinc-finger</keyword>
<feature type="domain" description="Nuclear receptor" evidence="11">
    <location>
        <begin position="7"/>
        <end position="83"/>
    </location>
</feature>
<dbReference type="SMART" id="SM00399">
    <property type="entry name" value="ZnF_C4"/>
    <property type="match status" value="1"/>
</dbReference>
<comment type="subcellular location">
    <subcellularLocation>
        <location evidence="1">Nucleus</location>
    </subcellularLocation>
</comment>
<keyword evidence="6" id="KW-0238">DNA-binding</keyword>
<proteinExistence type="predicted"/>
<evidence type="ECO:0000256" key="10">
    <source>
        <dbReference type="SAM" id="MobiDB-lite"/>
    </source>
</evidence>
<gene>
    <name evidence="12" type="ORF">M5D96_010539</name>
</gene>
<evidence type="ECO:0000256" key="3">
    <source>
        <dbReference type="ARBA" id="ARBA00022771"/>
    </source>
</evidence>
<dbReference type="CDD" id="cd07157">
    <property type="entry name" value="2DBD_NR_DBD1"/>
    <property type="match status" value="1"/>
</dbReference>
<keyword evidence="8" id="KW-0675">Receptor</keyword>
<keyword evidence="7" id="KW-0804">Transcription</keyword>
<evidence type="ECO:0000259" key="11">
    <source>
        <dbReference type="PROSITE" id="PS51030"/>
    </source>
</evidence>
<name>A0A9P9YGW2_9MUSC</name>
<evidence type="ECO:0000256" key="1">
    <source>
        <dbReference type="ARBA" id="ARBA00004123"/>
    </source>
</evidence>
<organism evidence="12 13">
    <name type="scientific">Drosophila gunungcola</name>
    <name type="common">fruit fly</name>
    <dbReference type="NCBI Taxonomy" id="103775"/>
    <lineage>
        <taxon>Eukaryota</taxon>
        <taxon>Metazoa</taxon>
        <taxon>Ecdysozoa</taxon>
        <taxon>Arthropoda</taxon>
        <taxon>Hexapoda</taxon>
        <taxon>Insecta</taxon>
        <taxon>Pterygota</taxon>
        <taxon>Neoptera</taxon>
        <taxon>Endopterygota</taxon>
        <taxon>Diptera</taxon>
        <taxon>Brachycera</taxon>
        <taxon>Muscomorpha</taxon>
        <taxon>Ephydroidea</taxon>
        <taxon>Drosophilidae</taxon>
        <taxon>Drosophila</taxon>
        <taxon>Sophophora</taxon>
    </lineage>
</organism>
<dbReference type="EMBL" id="JAMKOV010000015">
    <property type="protein sequence ID" value="KAI8036738.1"/>
    <property type="molecule type" value="Genomic_DNA"/>
</dbReference>
<reference evidence="12" key="1">
    <citation type="journal article" date="2023" name="Genome Biol. Evol.">
        <title>Long-read-based Genome Assembly of Drosophila gunungcola Reveals Fewer Chemosensory Genes in Flower-breeding Species.</title>
        <authorList>
            <person name="Negi A."/>
            <person name="Liao B.Y."/>
            <person name="Yeh S.D."/>
        </authorList>
    </citation>
    <scope>NUCLEOTIDE SEQUENCE</scope>
    <source>
        <strain evidence="12">Sukarami</strain>
    </source>
</reference>
<dbReference type="SUPFAM" id="SSF57716">
    <property type="entry name" value="Glucocorticoid receptor-like (DNA-binding domain)"/>
    <property type="match status" value="1"/>
</dbReference>
<accession>A0A9P9YGW2</accession>
<dbReference type="Pfam" id="PF00105">
    <property type="entry name" value="zf-C4"/>
    <property type="match status" value="1"/>
</dbReference>
<evidence type="ECO:0000256" key="2">
    <source>
        <dbReference type="ARBA" id="ARBA00022723"/>
    </source>
</evidence>
<evidence type="ECO:0000256" key="6">
    <source>
        <dbReference type="ARBA" id="ARBA00023125"/>
    </source>
</evidence>
<evidence type="ECO:0000313" key="13">
    <source>
        <dbReference type="Proteomes" id="UP001059596"/>
    </source>
</evidence>
<keyword evidence="2" id="KW-0479">Metal-binding</keyword>
<keyword evidence="9" id="KW-0539">Nucleus</keyword>
<feature type="region of interest" description="Disordered" evidence="10">
    <location>
        <begin position="232"/>
        <end position="263"/>
    </location>
</feature>
<evidence type="ECO:0000256" key="7">
    <source>
        <dbReference type="ARBA" id="ARBA00023163"/>
    </source>
</evidence>
<feature type="compositionally biased region" description="Low complexity" evidence="10">
    <location>
        <begin position="105"/>
        <end position="115"/>
    </location>
</feature>
<evidence type="ECO:0000313" key="12">
    <source>
        <dbReference type="EMBL" id="KAI8036738.1"/>
    </source>
</evidence>
<feature type="compositionally biased region" description="Polar residues" evidence="10">
    <location>
        <begin position="322"/>
        <end position="339"/>
    </location>
</feature>
<evidence type="ECO:0000256" key="4">
    <source>
        <dbReference type="ARBA" id="ARBA00022833"/>
    </source>
</evidence>
<dbReference type="Gene3D" id="3.30.50.10">
    <property type="entry name" value="Erythroid Transcription Factor GATA-1, subunit A"/>
    <property type="match status" value="1"/>
</dbReference>
<dbReference type="PROSITE" id="PS00031">
    <property type="entry name" value="NUCLEAR_REC_DBD_1"/>
    <property type="match status" value="1"/>
</dbReference>
<feature type="compositionally biased region" description="Polar residues" evidence="10">
    <location>
        <begin position="247"/>
        <end position="263"/>
    </location>
</feature>
<keyword evidence="4" id="KW-0862">Zinc</keyword>
<dbReference type="AlphaFoldDB" id="A0A9P9YGW2"/>
<dbReference type="GO" id="GO:0003700">
    <property type="term" value="F:DNA-binding transcription factor activity"/>
    <property type="evidence" value="ECO:0007669"/>
    <property type="project" value="InterPro"/>
</dbReference>
<keyword evidence="13" id="KW-1185">Reference proteome</keyword>